<dbReference type="AlphaFoldDB" id="A0A6J6RRL0"/>
<feature type="region of interest" description="Disordered" evidence="1">
    <location>
        <begin position="141"/>
        <end position="174"/>
    </location>
</feature>
<accession>A0A6J6RRL0</accession>
<sequence length="207" mass="21604">MGQTDRFLAAALRSTREIDRSLDALAGASRVLNEREATINAALRDLRPAAKTLTDNTDGLVRLLRTTDGLAVTADALVRRTREDFTTIVVELGPVLDKVLSIKDQLVPGLDAISDFALKADTASPTYYLNLMTKLNAATALEGPPGPQLPDVPGGEDGKGGRGDEGGRGAGLGGVIDDALDDVGDLIGWPGLFRQTTGSTGLPGVAR</sequence>
<name>A0A6J6RRL0_9ZZZZ</name>
<proteinExistence type="predicted"/>
<reference evidence="2" key="1">
    <citation type="submission" date="2020-05" db="EMBL/GenBank/DDBJ databases">
        <authorList>
            <person name="Chiriac C."/>
            <person name="Salcher M."/>
            <person name="Ghai R."/>
            <person name="Kavagutti S V."/>
        </authorList>
    </citation>
    <scope>NUCLEOTIDE SEQUENCE</scope>
</reference>
<gene>
    <name evidence="2" type="ORF">UFOPK2579_02249</name>
</gene>
<organism evidence="2">
    <name type="scientific">freshwater metagenome</name>
    <dbReference type="NCBI Taxonomy" id="449393"/>
    <lineage>
        <taxon>unclassified sequences</taxon>
        <taxon>metagenomes</taxon>
        <taxon>ecological metagenomes</taxon>
    </lineage>
</organism>
<evidence type="ECO:0000313" key="2">
    <source>
        <dbReference type="EMBL" id="CAB4725174.1"/>
    </source>
</evidence>
<protein>
    <submittedName>
        <fullName evidence="2">Unannotated protein</fullName>
    </submittedName>
</protein>
<dbReference type="EMBL" id="CAEZXR010000318">
    <property type="protein sequence ID" value="CAB4725174.1"/>
    <property type="molecule type" value="Genomic_DNA"/>
</dbReference>
<evidence type="ECO:0000256" key="1">
    <source>
        <dbReference type="SAM" id="MobiDB-lite"/>
    </source>
</evidence>
<feature type="compositionally biased region" description="Basic and acidic residues" evidence="1">
    <location>
        <begin position="156"/>
        <end position="167"/>
    </location>
</feature>